<evidence type="ECO:0000259" key="3">
    <source>
        <dbReference type="Pfam" id="PF02369"/>
    </source>
</evidence>
<protein>
    <recommendedName>
        <fullName evidence="3">Big-1 domain-containing protein</fullName>
    </recommendedName>
</protein>
<comment type="similarity">
    <text evidence="1">Belongs to the intimin/invasin family.</text>
</comment>
<dbReference type="Gene3D" id="2.60.40.10">
    <property type="entry name" value="Immunoglobulins"/>
    <property type="match status" value="2"/>
</dbReference>
<keyword evidence="5" id="KW-1185">Reference proteome</keyword>
<evidence type="ECO:0000256" key="1">
    <source>
        <dbReference type="ARBA" id="ARBA00010116"/>
    </source>
</evidence>
<dbReference type="RefSeq" id="WP_184999820.1">
    <property type="nucleotide sequence ID" value="NZ_AYKG01000024.1"/>
</dbReference>
<name>A0A423PQQ7_9GAMM</name>
<gene>
    <name evidence="4" type="ORF">SAJA_08920</name>
</gene>
<evidence type="ECO:0000313" key="4">
    <source>
        <dbReference type="EMBL" id="ROO27944.1"/>
    </source>
</evidence>
<feature type="region of interest" description="Disordered" evidence="2">
    <location>
        <begin position="27"/>
        <end position="49"/>
    </location>
</feature>
<evidence type="ECO:0000313" key="5">
    <source>
        <dbReference type="Proteomes" id="UP000285310"/>
    </source>
</evidence>
<evidence type="ECO:0000256" key="2">
    <source>
        <dbReference type="SAM" id="MobiDB-lite"/>
    </source>
</evidence>
<dbReference type="InterPro" id="IPR003344">
    <property type="entry name" value="Big_1_dom"/>
</dbReference>
<dbReference type="SUPFAM" id="SSF49373">
    <property type="entry name" value="Invasin/intimin cell-adhesion fragments"/>
    <property type="match status" value="1"/>
</dbReference>
<comment type="caution">
    <text evidence="4">The sequence shown here is derived from an EMBL/GenBank/DDBJ whole genome shotgun (WGS) entry which is preliminary data.</text>
</comment>
<dbReference type="InterPro" id="IPR013783">
    <property type="entry name" value="Ig-like_fold"/>
</dbReference>
<sequence>MTENHSWARIVLAATFAITLFGCTSGDDSSDDANNDDTPADTGDNVADTPARLGSFDANGDFRPGVIAASQTTLTSGQSSELTLRLRDGDAGDSAQATSVFFSSPCTQAGDADITPSVVQNINDTITTTYTPRGCNTSDTVTARTSINGRTLEASVTLSPRATTAAALAFVATSNPQIGIQGTGILPPQSQITFRVTDDQGMPVPNQRVMFEPETRVGGITLSPQSARTNAQGDVSTTVTSGTQATTLQIDARTTGSDGRVVSGQSRALVVTTGLADQDSFSISAESLNIEGLDRDGVTTAISVRAADRFNNPVPDGTTINFRTEGGSIPGACQTTDGGCSVTFVSQNPRPDDGRVTVLATATGEESFEDTNPSNGRFNAGEAFTDTREAFLDIDYDNARDPDEPYIDFNNNGQYDLKSGTFNGLLCNADDECAERNTIAVRDDLVIVLSGSSLFIDLPAMISLGDNATTINVAVRDSNDQVPPSGTTVAATTTQGTIEGPSSFTVPATNQKTPYVASFRLEPSGSEGQGVFRVTVTTPSDTISRDTATVVEAVSD</sequence>
<accession>A0A423PQQ7</accession>
<dbReference type="AlphaFoldDB" id="A0A423PQQ7"/>
<feature type="compositionally biased region" description="Acidic residues" evidence="2">
    <location>
        <begin position="28"/>
        <end position="39"/>
    </location>
</feature>
<dbReference type="Pfam" id="PF02369">
    <property type="entry name" value="Big_1"/>
    <property type="match status" value="1"/>
</dbReference>
<reference evidence="4 5" key="1">
    <citation type="submission" date="2013-10" db="EMBL/GenBank/DDBJ databases">
        <title>Salinisphaera japonica YTM-1 Genome Sequencing.</title>
        <authorList>
            <person name="Lai Q."/>
            <person name="Li C."/>
            <person name="Shao Z."/>
        </authorList>
    </citation>
    <scope>NUCLEOTIDE SEQUENCE [LARGE SCALE GENOMIC DNA]</scope>
    <source>
        <strain evidence="4 5">YTM-1</strain>
    </source>
</reference>
<dbReference type="InParanoid" id="A0A423PQQ7"/>
<proteinExistence type="inferred from homology"/>
<organism evidence="4 5">
    <name type="scientific">Salinisphaera japonica YTM-1</name>
    <dbReference type="NCBI Taxonomy" id="1209778"/>
    <lineage>
        <taxon>Bacteria</taxon>
        <taxon>Pseudomonadati</taxon>
        <taxon>Pseudomonadota</taxon>
        <taxon>Gammaproteobacteria</taxon>
        <taxon>Salinisphaerales</taxon>
        <taxon>Salinisphaeraceae</taxon>
        <taxon>Salinisphaera</taxon>
    </lineage>
</organism>
<dbReference type="Proteomes" id="UP000285310">
    <property type="component" value="Unassembled WGS sequence"/>
</dbReference>
<dbReference type="InterPro" id="IPR008964">
    <property type="entry name" value="Invasin/intimin_cell_adhesion"/>
</dbReference>
<dbReference type="EMBL" id="AYKG01000024">
    <property type="protein sequence ID" value="ROO27944.1"/>
    <property type="molecule type" value="Genomic_DNA"/>
</dbReference>
<feature type="domain" description="Big-1" evidence="3">
    <location>
        <begin position="190"/>
        <end position="257"/>
    </location>
</feature>